<proteinExistence type="predicted"/>
<protein>
    <submittedName>
        <fullName evidence="1">Uncharacterized protein</fullName>
    </submittedName>
</protein>
<dbReference type="AlphaFoldDB" id="F4S4M2"/>
<evidence type="ECO:0000313" key="2">
    <source>
        <dbReference type="Proteomes" id="UP000001072"/>
    </source>
</evidence>
<reference evidence="2" key="1">
    <citation type="journal article" date="2011" name="Proc. Natl. Acad. Sci. U.S.A.">
        <title>Obligate biotrophy features unraveled by the genomic analysis of rust fungi.</title>
        <authorList>
            <person name="Duplessis S."/>
            <person name="Cuomo C.A."/>
            <person name="Lin Y.-C."/>
            <person name="Aerts A."/>
            <person name="Tisserant E."/>
            <person name="Veneault-Fourrey C."/>
            <person name="Joly D.L."/>
            <person name="Hacquard S."/>
            <person name="Amselem J."/>
            <person name="Cantarel B.L."/>
            <person name="Chiu R."/>
            <person name="Coutinho P.M."/>
            <person name="Feau N."/>
            <person name="Field M."/>
            <person name="Frey P."/>
            <person name="Gelhaye E."/>
            <person name="Goldberg J."/>
            <person name="Grabherr M.G."/>
            <person name="Kodira C.D."/>
            <person name="Kohler A."/>
            <person name="Kuees U."/>
            <person name="Lindquist E.A."/>
            <person name="Lucas S.M."/>
            <person name="Mago R."/>
            <person name="Mauceli E."/>
            <person name="Morin E."/>
            <person name="Murat C."/>
            <person name="Pangilinan J.L."/>
            <person name="Park R."/>
            <person name="Pearson M."/>
            <person name="Quesneville H."/>
            <person name="Rouhier N."/>
            <person name="Sakthikumar S."/>
            <person name="Salamov A.A."/>
            <person name="Schmutz J."/>
            <person name="Selles B."/>
            <person name="Shapiro H."/>
            <person name="Tanguay P."/>
            <person name="Tuskan G.A."/>
            <person name="Henrissat B."/>
            <person name="Van de Peer Y."/>
            <person name="Rouze P."/>
            <person name="Ellis J.G."/>
            <person name="Dodds P.N."/>
            <person name="Schein J.E."/>
            <person name="Zhong S."/>
            <person name="Hamelin R.C."/>
            <person name="Grigoriev I.V."/>
            <person name="Szabo L.J."/>
            <person name="Martin F."/>
        </authorList>
    </citation>
    <scope>NUCLEOTIDE SEQUENCE [LARGE SCALE GENOMIC DNA]</scope>
    <source>
        <strain evidence="2">98AG31 / pathotype 3-4-7</strain>
    </source>
</reference>
<dbReference type="InParanoid" id="F4S4M2"/>
<dbReference type="GeneID" id="18924514"/>
<accession>F4S4M2</accession>
<dbReference type="KEGG" id="mlr:MELLADRAFT_111870"/>
<dbReference type="RefSeq" id="XP_007416285.1">
    <property type="nucleotide sequence ID" value="XM_007416223.1"/>
</dbReference>
<dbReference type="HOGENOM" id="CLU_1378407_0_0_1"/>
<name>F4S4M2_MELLP</name>
<organism evidence="2">
    <name type="scientific">Melampsora larici-populina (strain 98AG31 / pathotype 3-4-7)</name>
    <name type="common">Poplar leaf rust fungus</name>
    <dbReference type="NCBI Taxonomy" id="747676"/>
    <lineage>
        <taxon>Eukaryota</taxon>
        <taxon>Fungi</taxon>
        <taxon>Dikarya</taxon>
        <taxon>Basidiomycota</taxon>
        <taxon>Pucciniomycotina</taxon>
        <taxon>Pucciniomycetes</taxon>
        <taxon>Pucciniales</taxon>
        <taxon>Melampsoraceae</taxon>
        <taxon>Melampsora</taxon>
    </lineage>
</organism>
<sequence>MSSSSTTNITYDYQVALQQQLAITFSGEFCIQGLVEGRRNVIAPRRFYAATIEHKDPGFYPKSILIGDDIFTKALHTGITYELYGHIINHLYQYPPMMIVDYQATPPEPTTRLPRPTCSKNIAVIATGIIVRRFDREAYNDVILTVKHRDYDPGVAIVLILLQTLEWVDFFAEYICGHKYNDKFDPNSLQIGTTMRFEGHIKGFYESRNTWVFRVVSFRAESKNAGHGTDGTKGEQ</sequence>
<evidence type="ECO:0000313" key="1">
    <source>
        <dbReference type="EMBL" id="EGG00439.1"/>
    </source>
</evidence>
<dbReference type="Proteomes" id="UP000001072">
    <property type="component" value="Unassembled WGS sequence"/>
</dbReference>
<dbReference type="VEuPathDB" id="FungiDB:MELLADRAFT_111870"/>
<keyword evidence="2" id="KW-1185">Reference proteome</keyword>
<dbReference type="EMBL" id="GL883147">
    <property type="protein sequence ID" value="EGG00439.1"/>
    <property type="molecule type" value="Genomic_DNA"/>
</dbReference>
<gene>
    <name evidence="1" type="ORF">MELLADRAFT_111870</name>
</gene>